<dbReference type="InterPro" id="IPR025141">
    <property type="entry name" value="DUF4082"/>
</dbReference>
<evidence type="ECO:0000259" key="4">
    <source>
        <dbReference type="Pfam" id="PF20254"/>
    </source>
</evidence>
<sequence length="997" mass="105057">MAGRMLFRIWSAVALAAGVALVSPSAPAADSRPAGGRAGGAAAFAALAAEGARQQEREIRAGGGAAAKAAVCAGASVICEENNKPGNPPSEWDIAGAGSSAIQGYATQMSVGLGETVRFKVETVATNYRLDIYRIGYYGGMGARKVATVEPSAPLPQQQPACAVETQTGLIDCGRWAVSASWVVPATAVSGVYIAKLVREDGPTGASHIIFVVRDDTRGSDILLQTSDTTWQAYNRYGGNSLYFGSPAGRAYKVSYNRPFRTRGTTTSDAPESFFFGAEYPMVRWLEANGYDVSYFSGVDTASRGQELVEHRVFLSVGHDEYWSNEMRDNVESARDDGVNVAFFSGNEIFWKARWEPSIDGTSTPFRTLVCYKETHANAKIDPSPEWTGTWRDPRFSPPSDGGRPENRATGTFFMVNGPVSDPIVVPAEYGPMRFWRNTSVAALQPGQTATLPVGTLGFEWDEAPDNDFSPPGTVRLSRTTVSTSSKYLQDFGTVYGAGTATHSLTLYRAPSGALVFGAGTVQWSWGLDANHDFPGTPTDTRMRQATVNLLADMRAQPASLQPGLVAATASTDTTPPTVTITSPAAGESVGSGSIVVQGTAADSGGGVVAAVEVSTDGGTRWRQATGRASWQTTWTIEGSGEKTIMVRAVDDSGNLQTSPTTLTVSSSCPCSIFPSSAVPAVASANDTRSVELGVKFQVSTPGTVTGIRFYKGPENTGTHTGSLWTSGGQLLARVTFTGETPSGWQQARFSTPVQVSPGTTYVASYFAPNGEYAQNTSYFTAPVVNGPLTAPASGASGGNGVYRYATGSAFPTRTYAASNYWVDVVFTPSGQPPVTSSLWSDATLPAVQSADDPSAVTLGLKFRATTSGTVRGVRFFKGAQNTGTHTGSLWTSGGQLLASVTFTGETASGWQRMDFATPVAITANTTYVVSYHTPSGFYALNRSYFSVPYANGPLVAPDTGAAGGNGVYRYGAAHSFPTASYQASNYWVDVVFTADP</sequence>
<reference evidence="5 6" key="1">
    <citation type="submission" date="2024-10" db="EMBL/GenBank/DDBJ databases">
        <title>The Natural Products Discovery Center: Release of the First 8490 Sequenced Strains for Exploring Actinobacteria Biosynthetic Diversity.</title>
        <authorList>
            <person name="Kalkreuter E."/>
            <person name="Kautsar S.A."/>
            <person name="Yang D."/>
            <person name="Bader C.D."/>
            <person name="Teijaro C.N."/>
            <person name="Fluegel L."/>
            <person name="Davis C.M."/>
            <person name="Simpson J.R."/>
            <person name="Lauterbach L."/>
            <person name="Steele A.D."/>
            <person name="Gui C."/>
            <person name="Meng S."/>
            <person name="Li G."/>
            <person name="Viehrig K."/>
            <person name="Ye F."/>
            <person name="Su P."/>
            <person name="Kiefer A.F."/>
            <person name="Nichols A."/>
            <person name="Cepeda A.J."/>
            <person name="Yan W."/>
            <person name="Fan B."/>
            <person name="Jiang Y."/>
            <person name="Adhikari A."/>
            <person name="Zheng C.-J."/>
            <person name="Schuster L."/>
            <person name="Cowan T.M."/>
            <person name="Smanski M.J."/>
            <person name="Chevrette M.G."/>
            <person name="De Carvalho L.P.S."/>
            <person name="Shen B."/>
        </authorList>
    </citation>
    <scope>NUCLEOTIDE SEQUENCE [LARGE SCALE GENOMIC DNA]</scope>
    <source>
        <strain evidence="5 6">NPDC049503</strain>
    </source>
</reference>
<feature type="region of interest" description="Disordered" evidence="1">
    <location>
        <begin position="383"/>
        <end position="409"/>
    </location>
</feature>
<evidence type="ECO:0000259" key="3">
    <source>
        <dbReference type="Pfam" id="PF13313"/>
    </source>
</evidence>
<dbReference type="EMBL" id="JBITMB010000005">
    <property type="protein sequence ID" value="MFI7442651.1"/>
    <property type="molecule type" value="Genomic_DNA"/>
</dbReference>
<feature type="chain" id="PRO_5047385236" evidence="2">
    <location>
        <begin position="29"/>
        <end position="997"/>
    </location>
</feature>
<dbReference type="InterPro" id="IPR014756">
    <property type="entry name" value="Ig_E-set"/>
</dbReference>
<accession>A0ABW8A786</accession>
<dbReference type="Gene3D" id="2.60.40.650">
    <property type="match status" value="1"/>
</dbReference>
<feature type="domain" description="N,N-dimethylformamidase beta subunit-like C-terminal" evidence="4">
    <location>
        <begin position="130"/>
        <end position="531"/>
    </location>
</feature>
<dbReference type="RefSeq" id="WP_397022585.1">
    <property type="nucleotide sequence ID" value="NZ_JBITMB010000005.1"/>
</dbReference>
<evidence type="ECO:0000313" key="6">
    <source>
        <dbReference type="Proteomes" id="UP001612928"/>
    </source>
</evidence>
<name>A0ABW8A786_9ACTN</name>
<gene>
    <name evidence="5" type="ORF">ACIBP5_22005</name>
</gene>
<organism evidence="5 6">
    <name type="scientific">Nonomuraea indica</name>
    <dbReference type="NCBI Taxonomy" id="1581193"/>
    <lineage>
        <taxon>Bacteria</taxon>
        <taxon>Bacillati</taxon>
        <taxon>Actinomycetota</taxon>
        <taxon>Actinomycetes</taxon>
        <taxon>Streptosporangiales</taxon>
        <taxon>Streptosporangiaceae</taxon>
        <taxon>Nonomuraea</taxon>
    </lineage>
</organism>
<feature type="domain" description="DUF4082" evidence="3">
    <location>
        <begin position="844"/>
        <end position="989"/>
    </location>
</feature>
<comment type="caution">
    <text evidence="5">The sequence shown here is derived from an EMBL/GenBank/DDBJ whole genome shotgun (WGS) entry which is preliminary data.</text>
</comment>
<evidence type="ECO:0000256" key="1">
    <source>
        <dbReference type="SAM" id="MobiDB-lite"/>
    </source>
</evidence>
<dbReference type="SUPFAM" id="SSF81296">
    <property type="entry name" value="E set domains"/>
    <property type="match status" value="1"/>
</dbReference>
<keyword evidence="2" id="KW-0732">Signal</keyword>
<dbReference type="Pfam" id="PF13313">
    <property type="entry name" value="DUF4082"/>
    <property type="match status" value="2"/>
</dbReference>
<dbReference type="InterPro" id="IPR046540">
    <property type="entry name" value="DMFA2_C"/>
</dbReference>
<feature type="domain" description="DUF4082" evidence="3">
    <location>
        <begin position="678"/>
        <end position="823"/>
    </location>
</feature>
<proteinExistence type="predicted"/>
<evidence type="ECO:0000313" key="5">
    <source>
        <dbReference type="EMBL" id="MFI7442651.1"/>
    </source>
</evidence>
<evidence type="ECO:0000256" key="2">
    <source>
        <dbReference type="SAM" id="SignalP"/>
    </source>
</evidence>
<feature type="signal peptide" evidence="2">
    <location>
        <begin position="1"/>
        <end position="28"/>
    </location>
</feature>
<keyword evidence="6" id="KW-1185">Reference proteome</keyword>
<dbReference type="Pfam" id="PF17957">
    <property type="entry name" value="Big_7"/>
    <property type="match status" value="1"/>
</dbReference>
<dbReference type="Proteomes" id="UP001612928">
    <property type="component" value="Unassembled WGS sequence"/>
</dbReference>
<protein>
    <submittedName>
        <fullName evidence="5">DUF4082 domain-containing protein</fullName>
    </submittedName>
</protein>
<dbReference type="Pfam" id="PF20254">
    <property type="entry name" value="DMFA2_C"/>
    <property type="match status" value="1"/>
</dbReference>